<dbReference type="EMBL" id="JBBPFD010000009">
    <property type="protein sequence ID" value="KAK7912381.1"/>
    <property type="molecule type" value="Genomic_DNA"/>
</dbReference>
<evidence type="ECO:0000256" key="1">
    <source>
        <dbReference type="SAM" id="MobiDB-lite"/>
    </source>
</evidence>
<dbReference type="Proteomes" id="UP001460270">
    <property type="component" value="Unassembled WGS sequence"/>
</dbReference>
<evidence type="ECO:0000313" key="2">
    <source>
        <dbReference type="EMBL" id="KAK7912381.1"/>
    </source>
</evidence>
<gene>
    <name evidence="2" type="ORF">WMY93_012592</name>
</gene>
<sequence length="135" mass="15029">MGSKTTETILYSHLMTSQAGVATCLCNSVFGRSHEKQQQRSRKAVPRCCSKVTFWSRRRKQHREDEKALHRLNRCPHQGQSSPVFNQLTHWVDPSFCDLTSDPVLSPRGAAAEPRAGGRPGGKPSPGQAWAKGWC</sequence>
<organism evidence="2 3">
    <name type="scientific">Mugilogobius chulae</name>
    <name type="common">yellowstripe goby</name>
    <dbReference type="NCBI Taxonomy" id="88201"/>
    <lineage>
        <taxon>Eukaryota</taxon>
        <taxon>Metazoa</taxon>
        <taxon>Chordata</taxon>
        <taxon>Craniata</taxon>
        <taxon>Vertebrata</taxon>
        <taxon>Euteleostomi</taxon>
        <taxon>Actinopterygii</taxon>
        <taxon>Neopterygii</taxon>
        <taxon>Teleostei</taxon>
        <taxon>Neoteleostei</taxon>
        <taxon>Acanthomorphata</taxon>
        <taxon>Gobiaria</taxon>
        <taxon>Gobiiformes</taxon>
        <taxon>Gobioidei</taxon>
        <taxon>Gobiidae</taxon>
        <taxon>Gobionellinae</taxon>
        <taxon>Mugilogobius</taxon>
    </lineage>
</organism>
<keyword evidence="3" id="KW-1185">Reference proteome</keyword>
<name>A0AAW0NXH9_9GOBI</name>
<feature type="compositionally biased region" description="Low complexity" evidence="1">
    <location>
        <begin position="107"/>
        <end position="117"/>
    </location>
</feature>
<proteinExistence type="predicted"/>
<comment type="caution">
    <text evidence="2">The sequence shown here is derived from an EMBL/GenBank/DDBJ whole genome shotgun (WGS) entry which is preliminary data.</text>
</comment>
<evidence type="ECO:0000313" key="3">
    <source>
        <dbReference type="Proteomes" id="UP001460270"/>
    </source>
</evidence>
<protein>
    <submittedName>
        <fullName evidence="2">Uncharacterized protein</fullName>
    </submittedName>
</protein>
<feature type="region of interest" description="Disordered" evidence="1">
    <location>
        <begin position="107"/>
        <end position="135"/>
    </location>
</feature>
<dbReference type="AlphaFoldDB" id="A0AAW0NXH9"/>
<accession>A0AAW0NXH9</accession>
<reference evidence="3" key="1">
    <citation type="submission" date="2024-04" db="EMBL/GenBank/DDBJ databases">
        <title>Salinicola lusitanus LLJ914,a marine bacterium isolated from the Okinawa Trough.</title>
        <authorList>
            <person name="Li J."/>
        </authorList>
    </citation>
    <scope>NUCLEOTIDE SEQUENCE [LARGE SCALE GENOMIC DNA]</scope>
</reference>